<keyword evidence="3" id="KW-0804">Transcription</keyword>
<comment type="caution">
    <text evidence="6">The sequence shown here is derived from an EMBL/GenBank/DDBJ whole genome shotgun (WGS) entry which is preliminary data.</text>
</comment>
<keyword evidence="4" id="KW-0812">Transmembrane</keyword>
<gene>
    <name evidence="6" type="ORF">FNW17_07535</name>
</gene>
<sequence length="390" mass="46094">MIINLLFIITGLFGFLTVIITMSNYIINRMMNRYLIFIFLLIAIRFLLFGIFPFGYLGFLQDYYVNYSKFLILIIPSFYLCFKNLIADEKLFLKSDLAHFIFPVVFLALNISIVSTYNFLTNAFYFSSYSVLFLYNIVYCFLAYDMLNKNIWAKREVSQVVNKHNRLIKYWTILLFSLLIINSLKLFTALFLDDNNHHGFIAGERFQWIGAIVWISTFIKILISPEILYGYPIFNNTLKEEKKPIKVMESDWIVEINKDFINLQDRKLKEKIDKNIVQYIVQIEKVSKEFEFFKDSRFSISDLAVKLNIPKSNLNYLFKYHSKISFSDYKKKIRIHHSIRLIESNYLKTNTLDTLAKEVGFASYNPFFTSFKNITGNSPQKHIAQQNEIP</sequence>
<keyword evidence="4" id="KW-0472">Membrane</keyword>
<dbReference type="AlphaFoldDB" id="A0A553CMR0"/>
<keyword evidence="2" id="KW-0238">DNA-binding</keyword>
<evidence type="ECO:0000313" key="6">
    <source>
        <dbReference type="EMBL" id="TRX21714.1"/>
    </source>
</evidence>
<feature type="transmembrane region" description="Helical" evidence="4">
    <location>
        <begin position="212"/>
        <end position="234"/>
    </location>
</feature>
<keyword evidence="4" id="KW-1133">Transmembrane helix</keyword>
<dbReference type="Gene3D" id="1.10.10.60">
    <property type="entry name" value="Homeodomain-like"/>
    <property type="match status" value="1"/>
</dbReference>
<dbReference type="PANTHER" id="PTHR43280:SF2">
    <property type="entry name" value="HTH-TYPE TRANSCRIPTIONAL REGULATOR EXSA"/>
    <property type="match status" value="1"/>
</dbReference>
<dbReference type="SUPFAM" id="SSF46689">
    <property type="entry name" value="Homeodomain-like"/>
    <property type="match status" value="1"/>
</dbReference>
<feature type="transmembrane region" description="Helical" evidence="4">
    <location>
        <begin position="34"/>
        <end position="55"/>
    </location>
</feature>
<dbReference type="EMBL" id="VJZR01000004">
    <property type="protein sequence ID" value="TRX21714.1"/>
    <property type="molecule type" value="Genomic_DNA"/>
</dbReference>
<organism evidence="6 7">
    <name type="scientific">Flavobacterium franklandianum</name>
    <dbReference type="NCBI Taxonomy" id="2594430"/>
    <lineage>
        <taxon>Bacteria</taxon>
        <taxon>Pseudomonadati</taxon>
        <taxon>Bacteroidota</taxon>
        <taxon>Flavobacteriia</taxon>
        <taxon>Flavobacteriales</taxon>
        <taxon>Flavobacteriaceae</taxon>
        <taxon>Flavobacterium</taxon>
    </lineage>
</organism>
<feature type="transmembrane region" description="Helical" evidence="4">
    <location>
        <begin position="67"/>
        <end position="86"/>
    </location>
</feature>
<feature type="domain" description="HTH araC/xylS-type" evidence="5">
    <location>
        <begin position="284"/>
        <end position="385"/>
    </location>
</feature>
<evidence type="ECO:0000256" key="4">
    <source>
        <dbReference type="SAM" id="Phobius"/>
    </source>
</evidence>
<reference evidence="6 7" key="1">
    <citation type="submission" date="2019-07" db="EMBL/GenBank/DDBJ databases">
        <title>Novel species of Flavobacterium.</title>
        <authorList>
            <person name="Liu Q."/>
            <person name="Xin Y.-H."/>
        </authorList>
    </citation>
    <scope>NUCLEOTIDE SEQUENCE [LARGE SCALE GENOMIC DNA]</scope>
    <source>
        <strain evidence="6 7">LB3P56</strain>
    </source>
</reference>
<proteinExistence type="predicted"/>
<dbReference type="PROSITE" id="PS01124">
    <property type="entry name" value="HTH_ARAC_FAMILY_2"/>
    <property type="match status" value="1"/>
</dbReference>
<feature type="transmembrane region" description="Helical" evidence="4">
    <location>
        <begin position="126"/>
        <end position="147"/>
    </location>
</feature>
<evidence type="ECO:0000256" key="1">
    <source>
        <dbReference type="ARBA" id="ARBA00023015"/>
    </source>
</evidence>
<keyword evidence="7" id="KW-1185">Reference proteome</keyword>
<feature type="transmembrane region" description="Helical" evidence="4">
    <location>
        <begin position="6"/>
        <end position="27"/>
    </location>
</feature>
<dbReference type="GO" id="GO:0043565">
    <property type="term" value="F:sequence-specific DNA binding"/>
    <property type="evidence" value="ECO:0007669"/>
    <property type="project" value="InterPro"/>
</dbReference>
<dbReference type="OrthoDB" id="1334331at2"/>
<dbReference type="PANTHER" id="PTHR43280">
    <property type="entry name" value="ARAC-FAMILY TRANSCRIPTIONAL REGULATOR"/>
    <property type="match status" value="1"/>
</dbReference>
<keyword evidence="1" id="KW-0805">Transcription regulation</keyword>
<protein>
    <submittedName>
        <fullName evidence="6">Helix-turn-helix transcriptional regulator</fullName>
    </submittedName>
</protein>
<feature type="transmembrane region" description="Helical" evidence="4">
    <location>
        <begin position="168"/>
        <end position="192"/>
    </location>
</feature>
<dbReference type="GO" id="GO:0003700">
    <property type="term" value="F:DNA-binding transcription factor activity"/>
    <property type="evidence" value="ECO:0007669"/>
    <property type="project" value="InterPro"/>
</dbReference>
<accession>A0A553CMR0</accession>
<dbReference type="SMART" id="SM00342">
    <property type="entry name" value="HTH_ARAC"/>
    <property type="match status" value="1"/>
</dbReference>
<dbReference type="InterPro" id="IPR009057">
    <property type="entry name" value="Homeodomain-like_sf"/>
</dbReference>
<evidence type="ECO:0000256" key="3">
    <source>
        <dbReference type="ARBA" id="ARBA00023163"/>
    </source>
</evidence>
<evidence type="ECO:0000256" key="2">
    <source>
        <dbReference type="ARBA" id="ARBA00023125"/>
    </source>
</evidence>
<dbReference type="RefSeq" id="WP_144071321.1">
    <property type="nucleotide sequence ID" value="NZ_VJZR01000004.1"/>
</dbReference>
<dbReference type="Pfam" id="PF12833">
    <property type="entry name" value="HTH_18"/>
    <property type="match status" value="1"/>
</dbReference>
<dbReference type="InterPro" id="IPR018060">
    <property type="entry name" value="HTH_AraC"/>
</dbReference>
<name>A0A553CMR0_9FLAO</name>
<evidence type="ECO:0000313" key="7">
    <source>
        <dbReference type="Proteomes" id="UP000318585"/>
    </source>
</evidence>
<feature type="transmembrane region" description="Helical" evidence="4">
    <location>
        <begin position="98"/>
        <end position="120"/>
    </location>
</feature>
<dbReference type="Proteomes" id="UP000318585">
    <property type="component" value="Unassembled WGS sequence"/>
</dbReference>
<evidence type="ECO:0000259" key="5">
    <source>
        <dbReference type="PROSITE" id="PS01124"/>
    </source>
</evidence>